<dbReference type="Proteomes" id="UP001596524">
    <property type="component" value="Unassembled WGS sequence"/>
</dbReference>
<feature type="non-terminal residue" evidence="1">
    <location>
        <position position="1"/>
    </location>
</feature>
<accession>A0ABW2MZ28</accession>
<sequence>AVGSGETATLPALDAGEVFSVQSDAGFSYTLTPPAPLPPSGPPCQDPTACNPVSWTPARWVCNLPGCSTPDWVGGVLAWPSWAAYDSNGRSGDGSRTVYGNDGTRLHPYMGPWADGCQVTAVAGEIMVIEWERGTEVWRETVVGPGDTYTIDLVGPENGAMLETPNNTEPFTASLANCTPEPINPG</sequence>
<proteinExistence type="predicted"/>
<dbReference type="EMBL" id="JBHTCH010000002">
    <property type="protein sequence ID" value="MFC7359127.1"/>
    <property type="molecule type" value="Genomic_DNA"/>
</dbReference>
<organism evidence="1 2">
    <name type="scientific">Nocardioides astragali</name>
    <dbReference type="NCBI Taxonomy" id="1776736"/>
    <lineage>
        <taxon>Bacteria</taxon>
        <taxon>Bacillati</taxon>
        <taxon>Actinomycetota</taxon>
        <taxon>Actinomycetes</taxon>
        <taxon>Propionibacteriales</taxon>
        <taxon>Nocardioidaceae</taxon>
        <taxon>Nocardioides</taxon>
    </lineage>
</organism>
<dbReference type="RefSeq" id="WP_379185911.1">
    <property type="nucleotide sequence ID" value="NZ_JBHTCH010000002.1"/>
</dbReference>
<name>A0ABW2MZ28_9ACTN</name>
<protein>
    <submittedName>
        <fullName evidence="1">Uncharacterized protein</fullName>
    </submittedName>
</protein>
<gene>
    <name evidence="1" type="ORF">ACFQO6_02515</name>
</gene>
<keyword evidence="2" id="KW-1185">Reference proteome</keyword>
<evidence type="ECO:0000313" key="2">
    <source>
        <dbReference type="Proteomes" id="UP001596524"/>
    </source>
</evidence>
<reference evidence="2" key="1">
    <citation type="journal article" date="2019" name="Int. J. Syst. Evol. Microbiol.">
        <title>The Global Catalogue of Microorganisms (GCM) 10K type strain sequencing project: providing services to taxonomists for standard genome sequencing and annotation.</title>
        <authorList>
            <consortium name="The Broad Institute Genomics Platform"/>
            <consortium name="The Broad Institute Genome Sequencing Center for Infectious Disease"/>
            <person name="Wu L."/>
            <person name="Ma J."/>
        </authorList>
    </citation>
    <scope>NUCLEOTIDE SEQUENCE [LARGE SCALE GENOMIC DNA]</scope>
    <source>
        <strain evidence="2">FCH27</strain>
    </source>
</reference>
<comment type="caution">
    <text evidence="1">The sequence shown here is derived from an EMBL/GenBank/DDBJ whole genome shotgun (WGS) entry which is preliminary data.</text>
</comment>
<evidence type="ECO:0000313" key="1">
    <source>
        <dbReference type="EMBL" id="MFC7359127.1"/>
    </source>
</evidence>